<dbReference type="AlphaFoldDB" id="R7U1B8"/>
<gene>
    <name evidence="12" type="ORF">CAPTEDRAFT_197290</name>
</gene>
<evidence type="ECO:0000313" key="14">
    <source>
        <dbReference type="Proteomes" id="UP000014760"/>
    </source>
</evidence>
<evidence type="ECO:0000256" key="2">
    <source>
        <dbReference type="ARBA" id="ARBA00022475"/>
    </source>
</evidence>
<evidence type="ECO:0000256" key="7">
    <source>
        <dbReference type="ARBA" id="ARBA00023170"/>
    </source>
</evidence>
<feature type="transmembrane region" description="Helical" evidence="10">
    <location>
        <begin position="81"/>
        <end position="102"/>
    </location>
</feature>
<feature type="domain" description="G-protein coupled receptors family 1 profile" evidence="11">
    <location>
        <begin position="23"/>
        <end position="293"/>
    </location>
</feature>
<name>R7U1B8_CAPTE</name>
<dbReference type="Gene3D" id="1.20.1070.10">
    <property type="entry name" value="Rhodopsin 7-helix transmembrane proteins"/>
    <property type="match status" value="1"/>
</dbReference>
<evidence type="ECO:0000256" key="3">
    <source>
        <dbReference type="ARBA" id="ARBA00022692"/>
    </source>
</evidence>
<dbReference type="Pfam" id="PF00001">
    <property type="entry name" value="7tm_1"/>
    <property type="match status" value="1"/>
</dbReference>
<evidence type="ECO:0000256" key="8">
    <source>
        <dbReference type="ARBA" id="ARBA00023224"/>
    </source>
</evidence>
<dbReference type="InterPro" id="IPR050569">
    <property type="entry name" value="TAAR"/>
</dbReference>
<dbReference type="EMBL" id="AMQN01009892">
    <property type="status" value="NOT_ANNOTATED_CDS"/>
    <property type="molecule type" value="Genomic_DNA"/>
</dbReference>
<keyword evidence="7 9" id="KW-0675">Receptor</keyword>
<keyword evidence="4 10" id="KW-1133">Transmembrane helix</keyword>
<dbReference type="InterPro" id="IPR017452">
    <property type="entry name" value="GPCR_Rhodpsn_7TM"/>
</dbReference>
<reference evidence="14" key="1">
    <citation type="submission" date="2012-12" db="EMBL/GenBank/DDBJ databases">
        <authorList>
            <person name="Hellsten U."/>
            <person name="Grimwood J."/>
            <person name="Chapman J.A."/>
            <person name="Shapiro H."/>
            <person name="Aerts A."/>
            <person name="Otillar R.P."/>
            <person name="Terry A.Y."/>
            <person name="Boore J.L."/>
            <person name="Simakov O."/>
            <person name="Marletaz F."/>
            <person name="Cho S.-J."/>
            <person name="Edsinger-Gonzales E."/>
            <person name="Havlak P."/>
            <person name="Kuo D.-H."/>
            <person name="Larsson T."/>
            <person name="Lv J."/>
            <person name="Arendt D."/>
            <person name="Savage R."/>
            <person name="Osoegawa K."/>
            <person name="de Jong P."/>
            <person name="Lindberg D.R."/>
            <person name="Seaver E.C."/>
            <person name="Weisblat D.A."/>
            <person name="Putnam N.H."/>
            <person name="Grigoriev I.V."/>
            <person name="Rokhsar D.S."/>
        </authorList>
    </citation>
    <scope>NUCLEOTIDE SEQUENCE</scope>
    <source>
        <strain evidence="14">I ESC-2004</strain>
    </source>
</reference>
<evidence type="ECO:0000313" key="12">
    <source>
        <dbReference type="EMBL" id="ELT99774.1"/>
    </source>
</evidence>
<dbReference type="PROSITE" id="PS00237">
    <property type="entry name" value="G_PROTEIN_RECEP_F1_1"/>
    <property type="match status" value="1"/>
</dbReference>
<dbReference type="EnsemblMetazoa" id="CapteT197290">
    <property type="protein sequence ID" value="CapteP197290"/>
    <property type="gene ID" value="CapteG197290"/>
</dbReference>
<dbReference type="PROSITE" id="PS50262">
    <property type="entry name" value="G_PROTEIN_RECEP_F1_2"/>
    <property type="match status" value="1"/>
</dbReference>
<dbReference type="OrthoDB" id="6123079at2759"/>
<sequence length="325" mass="36800">MDKRLLISTAAVNAAIVVGIIIGNSLVVIAFVRFERLRSVENYFIVGLSCTDLLLGLLIPVRDILDLGFDNSERTRYPCIVGTFLVVAMSNISLWTLMLIAVERYVKIFKPLHYPLYYTPGRVIAMLIVTWVVLIVSNLAIAMQEHWHVGQRCLVIKVYPKKMADIALPLLAFLPIVTTSFVYSRIFLLARKHERSIRGLQVLCHQMSVNPSSSNSTLPQPPQSSFSSSDRKRVKMMLAVMGVLYISWTPYCTAKFLLKESSLDHQVWDSRAVAYEFASKLVYFNSLLNPLIYHWKSVDFRRCFTSMLGCGSQPNNAQAWVAPQT</sequence>
<feature type="transmembrane region" description="Helical" evidence="10">
    <location>
        <begin position="6"/>
        <end position="31"/>
    </location>
</feature>
<keyword evidence="3 9" id="KW-0812">Transmembrane</keyword>
<accession>R7U1B8</accession>
<evidence type="ECO:0000256" key="9">
    <source>
        <dbReference type="RuleBase" id="RU000688"/>
    </source>
</evidence>
<reference evidence="12 14" key="2">
    <citation type="journal article" date="2013" name="Nature">
        <title>Insights into bilaterian evolution from three spiralian genomes.</title>
        <authorList>
            <person name="Simakov O."/>
            <person name="Marletaz F."/>
            <person name="Cho S.J."/>
            <person name="Edsinger-Gonzales E."/>
            <person name="Havlak P."/>
            <person name="Hellsten U."/>
            <person name="Kuo D.H."/>
            <person name="Larsson T."/>
            <person name="Lv J."/>
            <person name="Arendt D."/>
            <person name="Savage R."/>
            <person name="Osoegawa K."/>
            <person name="de Jong P."/>
            <person name="Grimwood J."/>
            <person name="Chapman J.A."/>
            <person name="Shapiro H."/>
            <person name="Aerts A."/>
            <person name="Otillar R.P."/>
            <person name="Terry A.Y."/>
            <person name="Boore J.L."/>
            <person name="Grigoriev I.V."/>
            <person name="Lindberg D.R."/>
            <person name="Seaver E.C."/>
            <person name="Weisblat D.A."/>
            <person name="Putnam N.H."/>
            <person name="Rokhsar D.S."/>
        </authorList>
    </citation>
    <scope>NUCLEOTIDE SEQUENCE</scope>
    <source>
        <strain evidence="12 14">I ESC-2004</strain>
    </source>
</reference>
<feature type="transmembrane region" description="Helical" evidence="10">
    <location>
        <begin position="123"/>
        <end position="142"/>
    </location>
</feature>
<dbReference type="InterPro" id="IPR000276">
    <property type="entry name" value="GPCR_Rhodpsn"/>
</dbReference>
<evidence type="ECO:0000256" key="5">
    <source>
        <dbReference type="ARBA" id="ARBA00023040"/>
    </source>
</evidence>
<dbReference type="GO" id="GO:0005886">
    <property type="term" value="C:plasma membrane"/>
    <property type="evidence" value="ECO:0007669"/>
    <property type="project" value="UniProtKB-SubCell"/>
</dbReference>
<dbReference type="PANTHER" id="PTHR24249">
    <property type="entry name" value="HISTAMINE RECEPTOR-RELATED G-PROTEIN COUPLED RECEPTOR"/>
    <property type="match status" value="1"/>
</dbReference>
<evidence type="ECO:0000256" key="10">
    <source>
        <dbReference type="SAM" id="Phobius"/>
    </source>
</evidence>
<dbReference type="SUPFAM" id="SSF81321">
    <property type="entry name" value="Family A G protein-coupled receptor-like"/>
    <property type="match status" value="1"/>
</dbReference>
<dbReference type="PRINTS" id="PR00237">
    <property type="entry name" value="GPCRRHODOPSN"/>
</dbReference>
<protein>
    <recommendedName>
        <fullName evidence="11">G-protein coupled receptors family 1 profile domain-containing protein</fullName>
    </recommendedName>
</protein>
<evidence type="ECO:0000313" key="13">
    <source>
        <dbReference type="EnsemblMetazoa" id="CapteP197290"/>
    </source>
</evidence>
<feature type="transmembrane region" description="Helical" evidence="10">
    <location>
        <begin position="43"/>
        <end position="61"/>
    </location>
</feature>
<organism evidence="12">
    <name type="scientific">Capitella teleta</name>
    <name type="common">Polychaete worm</name>
    <dbReference type="NCBI Taxonomy" id="283909"/>
    <lineage>
        <taxon>Eukaryota</taxon>
        <taxon>Metazoa</taxon>
        <taxon>Spiralia</taxon>
        <taxon>Lophotrochozoa</taxon>
        <taxon>Annelida</taxon>
        <taxon>Polychaeta</taxon>
        <taxon>Sedentaria</taxon>
        <taxon>Scolecida</taxon>
        <taxon>Capitellidae</taxon>
        <taxon>Capitella</taxon>
    </lineage>
</organism>
<comment type="subcellular location">
    <subcellularLocation>
        <location evidence="1">Cell membrane</location>
        <topology evidence="1">Multi-pass membrane protein</topology>
    </subcellularLocation>
</comment>
<feature type="transmembrane region" description="Helical" evidence="10">
    <location>
        <begin position="234"/>
        <end position="251"/>
    </location>
</feature>
<evidence type="ECO:0000256" key="6">
    <source>
        <dbReference type="ARBA" id="ARBA00023136"/>
    </source>
</evidence>
<keyword evidence="14" id="KW-1185">Reference proteome</keyword>
<proteinExistence type="inferred from homology"/>
<evidence type="ECO:0000256" key="4">
    <source>
        <dbReference type="ARBA" id="ARBA00022989"/>
    </source>
</evidence>
<feature type="transmembrane region" description="Helical" evidence="10">
    <location>
        <begin position="166"/>
        <end position="188"/>
    </location>
</feature>
<dbReference type="Proteomes" id="UP000014760">
    <property type="component" value="Unassembled WGS sequence"/>
</dbReference>
<dbReference type="CDD" id="cd00637">
    <property type="entry name" value="7tm_classA_rhodopsin-like"/>
    <property type="match status" value="1"/>
</dbReference>
<dbReference type="PANTHER" id="PTHR24249:SF372">
    <property type="entry name" value="G-PROTEIN COUPLED RECEPTORS FAMILY 1 PROFILE DOMAIN-CONTAINING PROTEIN"/>
    <property type="match status" value="1"/>
</dbReference>
<comment type="similarity">
    <text evidence="9">Belongs to the G-protein coupled receptor 1 family.</text>
</comment>
<dbReference type="GO" id="GO:0004930">
    <property type="term" value="F:G protein-coupled receptor activity"/>
    <property type="evidence" value="ECO:0007669"/>
    <property type="project" value="UniProtKB-KW"/>
</dbReference>
<dbReference type="OMA" id="MRIMRMS"/>
<keyword evidence="5 9" id="KW-0297">G-protein coupled receptor</keyword>
<keyword evidence="8 9" id="KW-0807">Transducer</keyword>
<keyword evidence="2" id="KW-1003">Cell membrane</keyword>
<dbReference type="HOGENOM" id="CLU_009579_11_5_1"/>
<dbReference type="EMBL" id="KB306507">
    <property type="protein sequence ID" value="ELT99774.1"/>
    <property type="molecule type" value="Genomic_DNA"/>
</dbReference>
<reference evidence="13" key="3">
    <citation type="submission" date="2015-06" db="UniProtKB">
        <authorList>
            <consortium name="EnsemblMetazoa"/>
        </authorList>
    </citation>
    <scope>IDENTIFICATION</scope>
</reference>
<dbReference type="SMART" id="SM01381">
    <property type="entry name" value="7TM_GPCR_Srsx"/>
    <property type="match status" value="1"/>
</dbReference>
<evidence type="ECO:0000256" key="1">
    <source>
        <dbReference type="ARBA" id="ARBA00004651"/>
    </source>
</evidence>
<dbReference type="STRING" id="283909.R7U1B8"/>
<evidence type="ECO:0000259" key="11">
    <source>
        <dbReference type="PROSITE" id="PS50262"/>
    </source>
</evidence>
<keyword evidence="6 10" id="KW-0472">Membrane</keyword>